<dbReference type="EMBL" id="BJON01000018">
    <property type="protein sequence ID" value="GED70782.1"/>
    <property type="molecule type" value="Genomic_DNA"/>
</dbReference>
<sequence>MSQFVRSDILAGLDAERRAMGTPSSSGDVVVEHTEDGSECRIVFASCPTEEIDELIRRERDAAVAGGYSLEWKYYVHDTPVDLPERLVAAGFEADDEEEVLVLPLDEASLATFGDVDRYDIRIVRDERDLAHYAEMSREIGRRNVEEERRALALKLKESLDEMSIHIAYVDGEPVACGRVYFRTDGSYAELTGGRTKTTHRRQGYFTALVASRLQEARDRGRTHAFVDALPTSAPILRKQGFQFVTRTQPFVLKQPPK</sequence>
<dbReference type="Proteomes" id="UP000319578">
    <property type="component" value="Unassembled WGS sequence"/>
</dbReference>
<dbReference type="PROSITE" id="PS51186">
    <property type="entry name" value="GNAT"/>
    <property type="match status" value="1"/>
</dbReference>
<dbReference type="Pfam" id="PF00583">
    <property type="entry name" value="Acetyltransf_1"/>
    <property type="match status" value="1"/>
</dbReference>
<protein>
    <recommendedName>
        <fullName evidence="1">N-acetyltransferase domain-containing protein</fullName>
    </recommendedName>
</protein>
<gene>
    <name evidence="2" type="ORF">BRE01_44840</name>
</gene>
<dbReference type="InterPro" id="IPR000182">
    <property type="entry name" value="GNAT_dom"/>
</dbReference>
<dbReference type="CDD" id="cd04301">
    <property type="entry name" value="NAT_SF"/>
    <property type="match status" value="1"/>
</dbReference>
<organism evidence="2 3">
    <name type="scientific">Brevibacillus reuszeri</name>
    <dbReference type="NCBI Taxonomy" id="54915"/>
    <lineage>
        <taxon>Bacteria</taxon>
        <taxon>Bacillati</taxon>
        <taxon>Bacillota</taxon>
        <taxon>Bacilli</taxon>
        <taxon>Bacillales</taxon>
        <taxon>Paenibacillaceae</taxon>
        <taxon>Brevibacillus</taxon>
    </lineage>
</organism>
<dbReference type="RefSeq" id="WP_201783424.1">
    <property type="nucleotide sequence ID" value="NZ_BJON01000018.1"/>
</dbReference>
<accession>A0ABQ0TTR4</accession>
<evidence type="ECO:0000259" key="1">
    <source>
        <dbReference type="PROSITE" id="PS51186"/>
    </source>
</evidence>
<comment type="caution">
    <text evidence="2">The sequence shown here is derived from an EMBL/GenBank/DDBJ whole genome shotgun (WGS) entry which is preliminary data.</text>
</comment>
<keyword evidence="3" id="KW-1185">Reference proteome</keyword>
<dbReference type="SUPFAM" id="SSF55729">
    <property type="entry name" value="Acyl-CoA N-acyltransferases (Nat)"/>
    <property type="match status" value="1"/>
</dbReference>
<dbReference type="InterPro" id="IPR016181">
    <property type="entry name" value="Acyl_CoA_acyltransferase"/>
</dbReference>
<evidence type="ECO:0000313" key="3">
    <source>
        <dbReference type="Proteomes" id="UP000319578"/>
    </source>
</evidence>
<name>A0ABQ0TTR4_9BACL</name>
<feature type="domain" description="N-acetyltransferase" evidence="1">
    <location>
        <begin position="119"/>
        <end position="258"/>
    </location>
</feature>
<reference evidence="2 3" key="1">
    <citation type="submission" date="2019-06" db="EMBL/GenBank/DDBJ databases">
        <title>Whole genome shotgun sequence of Brevibacillus reuszeri NBRC 15719.</title>
        <authorList>
            <person name="Hosoyama A."/>
            <person name="Uohara A."/>
            <person name="Ohji S."/>
            <person name="Ichikawa N."/>
        </authorList>
    </citation>
    <scope>NUCLEOTIDE SEQUENCE [LARGE SCALE GENOMIC DNA]</scope>
    <source>
        <strain evidence="2 3">NBRC 15719</strain>
    </source>
</reference>
<evidence type="ECO:0000313" key="2">
    <source>
        <dbReference type="EMBL" id="GED70782.1"/>
    </source>
</evidence>
<dbReference type="Gene3D" id="3.40.630.30">
    <property type="match status" value="1"/>
</dbReference>
<proteinExistence type="predicted"/>